<organism evidence="8 9">
    <name type="scientific">Cohnella cellulosilytica</name>
    <dbReference type="NCBI Taxonomy" id="986710"/>
    <lineage>
        <taxon>Bacteria</taxon>
        <taxon>Bacillati</taxon>
        <taxon>Bacillota</taxon>
        <taxon>Bacilli</taxon>
        <taxon>Bacillales</taxon>
        <taxon>Paenibacillaceae</taxon>
        <taxon>Cohnella</taxon>
    </lineage>
</organism>
<feature type="chain" id="PRO_5045575166" evidence="6">
    <location>
        <begin position="25"/>
        <end position="349"/>
    </location>
</feature>
<comment type="subcellular location">
    <subcellularLocation>
        <location evidence="1">Cell envelope</location>
    </subcellularLocation>
</comment>
<evidence type="ECO:0000256" key="6">
    <source>
        <dbReference type="SAM" id="SignalP"/>
    </source>
</evidence>
<dbReference type="EMBL" id="JBHTAI010000022">
    <property type="protein sequence ID" value="MFC7152316.1"/>
    <property type="molecule type" value="Genomic_DNA"/>
</dbReference>
<keyword evidence="9" id="KW-1185">Reference proteome</keyword>
<dbReference type="InterPro" id="IPR002491">
    <property type="entry name" value="ABC_transptr_periplasmic_BD"/>
</dbReference>
<keyword evidence="4 6" id="KW-0732">Signal</keyword>
<evidence type="ECO:0000313" key="8">
    <source>
        <dbReference type="EMBL" id="MFC7152316.1"/>
    </source>
</evidence>
<dbReference type="SUPFAM" id="SSF53807">
    <property type="entry name" value="Helical backbone' metal receptor"/>
    <property type="match status" value="1"/>
</dbReference>
<dbReference type="PROSITE" id="PS50983">
    <property type="entry name" value="FE_B12_PBP"/>
    <property type="match status" value="1"/>
</dbReference>
<sequence length="349" mass="37255">MQAIRKPTAIAAVLLFVVAMLLNACGNGNSAGNGGSSSPSKSPAASPSSTPSPSPSSSASAPADGEGTRIVSTVNGDVEIPAHPQRIVALYYHHILFALGEKPVGANLTWWGGSPFLAEQEAGVTDVGGPPSLEAVAALEPDLIIMNSNNAEDYEQFAKIAPSVLIPYDGGRTVYQETEEIAKLLDRPDEAARLLEEFEKKAEAARVKLEGVLASDAKAAIIRFDGNGGEFTVFGDNYGRGGWPIYRGLKLQYPAKIKEDVIDNGTQILQELPLEKLPDYAEDADYLFVSTEGVALDVVKGSAVWKGLKAVKENRVIELDVKQYYYFDPISISAQMDLIADLLLSNSAQ</sequence>
<evidence type="ECO:0000256" key="1">
    <source>
        <dbReference type="ARBA" id="ARBA00004196"/>
    </source>
</evidence>
<evidence type="ECO:0000313" key="9">
    <source>
        <dbReference type="Proteomes" id="UP001596378"/>
    </source>
</evidence>
<dbReference type="PANTHER" id="PTHR30532:SF26">
    <property type="entry name" value="IRON(3+)-HYDROXAMATE-BINDING PROTEIN FHUD"/>
    <property type="match status" value="1"/>
</dbReference>
<comment type="similarity">
    <text evidence="2">Belongs to the bacterial solute-binding protein 8 family.</text>
</comment>
<dbReference type="Proteomes" id="UP001596378">
    <property type="component" value="Unassembled WGS sequence"/>
</dbReference>
<comment type="caution">
    <text evidence="8">The sequence shown here is derived from an EMBL/GenBank/DDBJ whole genome shotgun (WGS) entry which is preliminary data.</text>
</comment>
<accession>A0ABW2FGM5</accession>
<dbReference type="InterPro" id="IPR051313">
    <property type="entry name" value="Bact_iron-sidero_bind"/>
</dbReference>
<gene>
    <name evidence="8" type="ORF">ACFQMJ_27595</name>
</gene>
<feature type="signal peptide" evidence="6">
    <location>
        <begin position="1"/>
        <end position="24"/>
    </location>
</feature>
<dbReference type="RefSeq" id="WP_378044578.1">
    <property type="nucleotide sequence ID" value="NZ_JBHMDN010000005.1"/>
</dbReference>
<dbReference type="PANTHER" id="PTHR30532">
    <property type="entry name" value="IRON III DICITRATE-BINDING PERIPLASMIC PROTEIN"/>
    <property type="match status" value="1"/>
</dbReference>
<feature type="compositionally biased region" description="Low complexity" evidence="5">
    <location>
        <begin position="36"/>
        <end position="63"/>
    </location>
</feature>
<evidence type="ECO:0000256" key="4">
    <source>
        <dbReference type="ARBA" id="ARBA00022729"/>
    </source>
</evidence>
<feature type="domain" description="Fe/B12 periplasmic-binding" evidence="7">
    <location>
        <begin position="84"/>
        <end position="347"/>
    </location>
</feature>
<dbReference type="Gene3D" id="3.40.50.1980">
    <property type="entry name" value="Nitrogenase molybdenum iron protein domain"/>
    <property type="match status" value="2"/>
</dbReference>
<evidence type="ECO:0000259" key="7">
    <source>
        <dbReference type="PROSITE" id="PS50983"/>
    </source>
</evidence>
<reference evidence="9" key="1">
    <citation type="journal article" date="2019" name="Int. J. Syst. Evol. Microbiol.">
        <title>The Global Catalogue of Microorganisms (GCM) 10K type strain sequencing project: providing services to taxonomists for standard genome sequencing and annotation.</title>
        <authorList>
            <consortium name="The Broad Institute Genomics Platform"/>
            <consortium name="The Broad Institute Genome Sequencing Center for Infectious Disease"/>
            <person name="Wu L."/>
            <person name="Ma J."/>
        </authorList>
    </citation>
    <scope>NUCLEOTIDE SEQUENCE [LARGE SCALE GENOMIC DNA]</scope>
    <source>
        <strain evidence="9">KCTC 12907</strain>
    </source>
</reference>
<keyword evidence="3" id="KW-0813">Transport</keyword>
<evidence type="ECO:0000256" key="3">
    <source>
        <dbReference type="ARBA" id="ARBA00022448"/>
    </source>
</evidence>
<evidence type="ECO:0000256" key="2">
    <source>
        <dbReference type="ARBA" id="ARBA00008814"/>
    </source>
</evidence>
<name>A0ABW2FGM5_9BACL</name>
<proteinExistence type="inferred from homology"/>
<feature type="region of interest" description="Disordered" evidence="5">
    <location>
        <begin position="29"/>
        <end position="69"/>
    </location>
</feature>
<evidence type="ECO:0000256" key="5">
    <source>
        <dbReference type="SAM" id="MobiDB-lite"/>
    </source>
</evidence>
<dbReference type="Pfam" id="PF01497">
    <property type="entry name" value="Peripla_BP_2"/>
    <property type="match status" value="1"/>
</dbReference>
<protein>
    <submittedName>
        <fullName evidence="8">ABC transporter substrate-binding protein</fullName>
    </submittedName>
</protein>